<dbReference type="SMART" id="SM00304">
    <property type="entry name" value="HAMP"/>
    <property type="match status" value="1"/>
</dbReference>
<evidence type="ECO:0000313" key="5">
    <source>
        <dbReference type="Proteomes" id="UP001501479"/>
    </source>
</evidence>
<dbReference type="PANTHER" id="PTHR43156">
    <property type="entry name" value="STAGE II SPORULATION PROTEIN E-RELATED"/>
    <property type="match status" value="1"/>
</dbReference>
<feature type="transmembrane region" description="Helical" evidence="2">
    <location>
        <begin position="312"/>
        <end position="336"/>
    </location>
</feature>
<name>A0ABP7E8C6_9GAMM</name>
<comment type="caution">
    <text evidence="4">The sequence shown here is derived from an EMBL/GenBank/DDBJ whole genome shotgun (WGS) entry which is preliminary data.</text>
</comment>
<evidence type="ECO:0000256" key="2">
    <source>
        <dbReference type="SAM" id="Phobius"/>
    </source>
</evidence>
<reference evidence="5" key="1">
    <citation type="journal article" date="2019" name="Int. J. Syst. Evol. Microbiol.">
        <title>The Global Catalogue of Microorganisms (GCM) 10K type strain sequencing project: providing services to taxonomists for standard genome sequencing and annotation.</title>
        <authorList>
            <consortium name="The Broad Institute Genomics Platform"/>
            <consortium name="The Broad Institute Genome Sequencing Center for Infectious Disease"/>
            <person name="Wu L."/>
            <person name="Ma J."/>
        </authorList>
    </citation>
    <scope>NUCLEOTIDE SEQUENCE [LARGE SCALE GENOMIC DNA]</scope>
    <source>
        <strain evidence="5">JCM 17329</strain>
    </source>
</reference>
<dbReference type="Gene3D" id="6.10.340.10">
    <property type="match status" value="1"/>
</dbReference>
<keyword evidence="2" id="KW-0472">Membrane</keyword>
<dbReference type="Pfam" id="PF07228">
    <property type="entry name" value="SpoIIE"/>
    <property type="match status" value="1"/>
</dbReference>
<dbReference type="InterPro" id="IPR001932">
    <property type="entry name" value="PPM-type_phosphatase-like_dom"/>
</dbReference>
<evidence type="ECO:0000256" key="1">
    <source>
        <dbReference type="ARBA" id="ARBA00022801"/>
    </source>
</evidence>
<accession>A0ABP7E8C6</accession>
<keyword evidence="2" id="KW-1133">Transmembrane helix</keyword>
<keyword evidence="2" id="KW-0812">Transmembrane</keyword>
<dbReference type="NCBIfam" id="NF038263">
    <property type="entry name" value="prot_phos_SiaA"/>
    <property type="match status" value="1"/>
</dbReference>
<organism evidence="4 5">
    <name type="scientific">Oceanisphaera sediminis</name>
    <dbReference type="NCBI Taxonomy" id="981381"/>
    <lineage>
        <taxon>Bacteria</taxon>
        <taxon>Pseudomonadati</taxon>
        <taxon>Pseudomonadota</taxon>
        <taxon>Gammaproteobacteria</taxon>
        <taxon>Aeromonadales</taxon>
        <taxon>Aeromonadaceae</taxon>
        <taxon>Oceanisphaera</taxon>
    </lineage>
</organism>
<dbReference type="CDD" id="cd06225">
    <property type="entry name" value="HAMP"/>
    <property type="match status" value="1"/>
</dbReference>
<dbReference type="CDD" id="cd12912">
    <property type="entry name" value="PDC2_MCP_like"/>
    <property type="match status" value="1"/>
</dbReference>
<dbReference type="Pfam" id="PF00672">
    <property type="entry name" value="HAMP"/>
    <property type="match status" value="1"/>
</dbReference>
<dbReference type="SUPFAM" id="SSF158472">
    <property type="entry name" value="HAMP domain-like"/>
    <property type="match status" value="1"/>
</dbReference>
<dbReference type="EMBL" id="BAABDS010000033">
    <property type="protein sequence ID" value="GAA3713544.1"/>
    <property type="molecule type" value="Genomic_DNA"/>
</dbReference>
<proteinExistence type="predicted"/>
<dbReference type="InterPro" id="IPR003660">
    <property type="entry name" value="HAMP_dom"/>
</dbReference>
<dbReference type="PROSITE" id="PS50885">
    <property type="entry name" value="HAMP"/>
    <property type="match status" value="1"/>
</dbReference>
<evidence type="ECO:0000259" key="3">
    <source>
        <dbReference type="PROSITE" id="PS50885"/>
    </source>
</evidence>
<dbReference type="Proteomes" id="UP001501479">
    <property type="component" value="Unassembled WGS sequence"/>
</dbReference>
<dbReference type="InterPro" id="IPR036457">
    <property type="entry name" value="PPM-type-like_dom_sf"/>
</dbReference>
<sequence length="671" mass="74476">MAIWGKGLRAKSIWALLLACLLAFVPAGGIGWQVLSGVQDYFGKAYARNFTQLNRQNILVPLSRDLALARRFADSVLMHQWLENESDEQHKALLFREAKGFTDDFSSHSFFIISADSRAYYYGQRDQALGGEPQYHLSSDNPDDRWFFNVLEQGEKLNINVNRDTRLGTTRVWLNVLIENQGRPLGLAGTGIDLTSFIDRFINTDDVGVTPMIIDEQGAFQAHPDSELIALGSAAGADAERRTLQAQLNEDSQRQRLQQLMAEARADSSDVSIDWFELSGRRQLLAFSFIPELGWYVVTAIDPGAAQVLEGAWINTALLVFVVMLVVLLLALAYAVEKLMLSPLRQLQGSATAMAEGRFDVSLPPSSGDEIGDLSAAFGVMAKKVQSHTEELEQKVQSRTRELEETNHRMRQAHQQINDSIDYASLIQRAILPDQQLTEVLGEHHFVLWHPRDVVGGDFYIFHPGERGRFLVGVVDCAGHGVAGALMTMLARAALDHAIREQGIASPAAILQLADRTLRGMLQDCDLPRGLATNMDVGLASVVPDREQLVFAGAKMSLYHSDGDRIDEIKGSRRTLLDRRDAHFEDITLTLQPDAIYYLATDGYPDQAGGSKGFGLGSSRFRELLRTHARLPLNEQALALRQALDDYRGHHPQRDDITLLAFKVDSSSEAV</sequence>
<keyword evidence="5" id="KW-1185">Reference proteome</keyword>
<dbReference type="Gene3D" id="3.30.450.20">
    <property type="entry name" value="PAS domain"/>
    <property type="match status" value="1"/>
</dbReference>
<evidence type="ECO:0000313" key="4">
    <source>
        <dbReference type="EMBL" id="GAA3713544.1"/>
    </source>
</evidence>
<dbReference type="Gene3D" id="3.60.40.10">
    <property type="entry name" value="PPM-type phosphatase domain"/>
    <property type="match status" value="1"/>
</dbReference>
<gene>
    <name evidence="4" type="primary">siaA</name>
    <name evidence="4" type="ORF">GCM10022421_21130</name>
</gene>
<keyword evidence="1" id="KW-0378">Hydrolase</keyword>
<dbReference type="PANTHER" id="PTHR43156:SF9">
    <property type="entry name" value="HAMP DOMAIN-CONTAINING PROTEIN"/>
    <property type="match status" value="1"/>
</dbReference>
<feature type="domain" description="HAMP" evidence="3">
    <location>
        <begin position="338"/>
        <end position="390"/>
    </location>
</feature>
<dbReference type="SMART" id="SM00331">
    <property type="entry name" value="PP2C_SIG"/>
    <property type="match status" value="1"/>
</dbReference>
<protein>
    <submittedName>
        <fullName evidence="4">Biofilm regulation protein phosphatase SiaA</fullName>
    </submittedName>
</protein>
<dbReference type="InterPro" id="IPR052016">
    <property type="entry name" value="Bact_Sigma-Reg"/>
</dbReference>